<evidence type="ECO:0000256" key="6">
    <source>
        <dbReference type="RuleBase" id="RU365009"/>
    </source>
</evidence>
<keyword evidence="5 6" id="KW-1015">Disulfide bond</keyword>
<keyword evidence="4 6" id="KW-0964">Secreted</keyword>
<dbReference type="SMART" id="SM00075">
    <property type="entry name" value="HYDRO"/>
    <property type="match status" value="1"/>
</dbReference>
<comment type="similarity">
    <text evidence="2 6">Belongs to the fungal hydrophobin family.</text>
</comment>
<proteinExistence type="inferred from homology"/>
<evidence type="ECO:0000313" key="8">
    <source>
        <dbReference type="Proteomes" id="UP000724874"/>
    </source>
</evidence>
<protein>
    <recommendedName>
        <fullName evidence="6">Hydrophobin</fullName>
    </recommendedName>
</protein>
<comment type="subcellular location">
    <subcellularLocation>
        <location evidence="1 6">Secreted</location>
        <location evidence="1 6">Cell wall</location>
    </subcellularLocation>
</comment>
<evidence type="ECO:0000256" key="2">
    <source>
        <dbReference type="ARBA" id="ARBA00010446"/>
    </source>
</evidence>
<comment type="caution">
    <text evidence="7">The sequence shown here is derived from an EMBL/GenBank/DDBJ whole genome shotgun (WGS) entry which is preliminary data.</text>
</comment>
<evidence type="ECO:0000256" key="3">
    <source>
        <dbReference type="ARBA" id="ARBA00022512"/>
    </source>
</evidence>
<dbReference type="Proteomes" id="UP000724874">
    <property type="component" value="Unassembled WGS sequence"/>
</dbReference>
<dbReference type="EMBL" id="JADNYJ010000003">
    <property type="protein sequence ID" value="KAF8912070.1"/>
    <property type="molecule type" value="Genomic_DNA"/>
</dbReference>
<dbReference type="CDD" id="cd23507">
    <property type="entry name" value="hydrophobin_I"/>
    <property type="match status" value="1"/>
</dbReference>
<reference evidence="7" key="1">
    <citation type="submission" date="2020-11" db="EMBL/GenBank/DDBJ databases">
        <authorList>
            <consortium name="DOE Joint Genome Institute"/>
            <person name="Ahrendt S."/>
            <person name="Riley R."/>
            <person name="Andreopoulos W."/>
            <person name="LaButti K."/>
            <person name="Pangilinan J."/>
            <person name="Ruiz-duenas F.J."/>
            <person name="Barrasa J.M."/>
            <person name="Sanchez-Garcia M."/>
            <person name="Camarero S."/>
            <person name="Miyauchi S."/>
            <person name="Serrano A."/>
            <person name="Linde D."/>
            <person name="Babiker R."/>
            <person name="Drula E."/>
            <person name="Ayuso-Fernandez I."/>
            <person name="Pacheco R."/>
            <person name="Padilla G."/>
            <person name="Ferreira P."/>
            <person name="Barriuso J."/>
            <person name="Kellner H."/>
            <person name="Castanera R."/>
            <person name="Alfaro M."/>
            <person name="Ramirez L."/>
            <person name="Pisabarro A.G."/>
            <person name="Kuo A."/>
            <person name="Tritt A."/>
            <person name="Lipzen A."/>
            <person name="He G."/>
            <person name="Yan M."/>
            <person name="Ng V."/>
            <person name="Cullen D."/>
            <person name="Martin F."/>
            <person name="Rosso M.-N."/>
            <person name="Henrissat B."/>
            <person name="Hibbett D."/>
            <person name="Martinez A.T."/>
            <person name="Grigoriev I.V."/>
        </authorList>
    </citation>
    <scope>NUCLEOTIDE SEQUENCE</scope>
    <source>
        <strain evidence="7">AH 44721</strain>
    </source>
</reference>
<evidence type="ECO:0000256" key="5">
    <source>
        <dbReference type="ARBA" id="ARBA00023157"/>
    </source>
</evidence>
<evidence type="ECO:0000256" key="1">
    <source>
        <dbReference type="ARBA" id="ARBA00004191"/>
    </source>
</evidence>
<gene>
    <name evidence="7" type="ORF">CPB84DRAFT_1761190</name>
</gene>
<dbReference type="GO" id="GO:0009277">
    <property type="term" value="C:fungal-type cell wall"/>
    <property type="evidence" value="ECO:0007669"/>
    <property type="project" value="InterPro"/>
</dbReference>
<evidence type="ECO:0000313" key="7">
    <source>
        <dbReference type="EMBL" id="KAF8912070.1"/>
    </source>
</evidence>
<organism evidence="7 8">
    <name type="scientific">Gymnopilus junonius</name>
    <name type="common">Spectacular rustgill mushroom</name>
    <name type="synonym">Gymnopilus spectabilis subsp. junonius</name>
    <dbReference type="NCBI Taxonomy" id="109634"/>
    <lineage>
        <taxon>Eukaryota</taxon>
        <taxon>Fungi</taxon>
        <taxon>Dikarya</taxon>
        <taxon>Basidiomycota</taxon>
        <taxon>Agaricomycotina</taxon>
        <taxon>Agaricomycetes</taxon>
        <taxon>Agaricomycetidae</taxon>
        <taxon>Agaricales</taxon>
        <taxon>Agaricineae</taxon>
        <taxon>Hymenogastraceae</taxon>
        <taxon>Gymnopilus</taxon>
    </lineage>
</organism>
<keyword evidence="6" id="KW-0732">Signal</keyword>
<dbReference type="InterPro" id="IPR001338">
    <property type="entry name" value="Class_I_Hydrophobin"/>
</dbReference>
<dbReference type="AlphaFoldDB" id="A0A9P5TT92"/>
<sequence>MCRISRLSMLYPDRKFRNVTLGHRGGTTPLCPNCNISKTCRSDAYLVALDLRLGSQWRMPCSFLPSRNCLSFNLNCATYCLILFSCLPGDWGIKASAKHSHPPDIFTSLFTKQKFKMYAFKPLMLLALPLLAVASPFTTRTGTTPCNTGNVQCCDKTVQGSDPKTLSLLQKVLGSLDGLLDLNLSGLIGLDCSAIDIVRVGGNSCSLQPVCCDGATFKGGLVSLGCTPININL</sequence>
<keyword evidence="8" id="KW-1185">Reference proteome</keyword>
<dbReference type="GO" id="GO:0005199">
    <property type="term" value="F:structural constituent of cell wall"/>
    <property type="evidence" value="ECO:0007669"/>
    <property type="project" value="InterPro"/>
</dbReference>
<accession>A0A9P5TT92</accession>
<keyword evidence="3 6" id="KW-0134">Cell wall</keyword>
<name>A0A9P5TT92_GYMJU</name>
<dbReference type="Pfam" id="PF01185">
    <property type="entry name" value="Hydrophobin"/>
    <property type="match status" value="1"/>
</dbReference>
<evidence type="ECO:0000256" key="4">
    <source>
        <dbReference type="ARBA" id="ARBA00022525"/>
    </source>
</evidence>